<proteinExistence type="predicted"/>
<sequence>MKEVMKTPRNKSYHWSSSGLDVMQLHSISSAKCT</sequence>
<evidence type="ECO:0000313" key="1">
    <source>
        <dbReference type="EMBL" id="EDZ71328.1"/>
    </source>
</evidence>
<dbReference type="AlphaFoldDB" id="B5VL63"/>
<reference evidence="1 2" key="1">
    <citation type="journal article" date="2008" name="FEMS Yeast Res.">
        <title>Comparative genome analysis of a Saccharomyces cerevisiae wine strain.</title>
        <authorList>
            <person name="Borneman A.R."/>
            <person name="Forgan A.H."/>
            <person name="Pretorius I.S."/>
            <person name="Chambers P.J."/>
        </authorList>
    </citation>
    <scope>NUCLEOTIDE SEQUENCE [LARGE SCALE GENOMIC DNA]</scope>
    <source>
        <strain evidence="1 2">AWRI1631</strain>
    </source>
</reference>
<organism evidence="1 2">
    <name type="scientific">Saccharomyces cerevisiae (strain AWRI1631)</name>
    <name type="common">Baker's yeast</name>
    <dbReference type="NCBI Taxonomy" id="545124"/>
    <lineage>
        <taxon>Eukaryota</taxon>
        <taxon>Fungi</taxon>
        <taxon>Dikarya</taxon>
        <taxon>Ascomycota</taxon>
        <taxon>Saccharomycotina</taxon>
        <taxon>Saccharomycetes</taxon>
        <taxon>Saccharomycetales</taxon>
        <taxon>Saccharomycetaceae</taxon>
        <taxon>Saccharomyces</taxon>
    </lineage>
</organism>
<dbReference type="EMBL" id="ABSV01001286">
    <property type="protein sequence ID" value="EDZ71328.1"/>
    <property type="molecule type" value="Genomic_DNA"/>
</dbReference>
<comment type="caution">
    <text evidence="1">The sequence shown here is derived from an EMBL/GenBank/DDBJ whole genome shotgun (WGS) entry which is preliminary data.</text>
</comment>
<gene>
    <name evidence="1" type="ORF">AWRI1631_100870</name>
</gene>
<accession>B5VL63</accession>
<protein>
    <submittedName>
        <fullName evidence="1">Uncharacterized protein</fullName>
    </submittedName>
</protein>
<name>B5VL63_YEAS6</name>
<evidence type="ECO:0000313" key="2">
    <source>
        <dbReference type="Proteomes" id="UP000008988"/>
    </source>
</evidence>
<dbReference type="Proteomes" id="UP000008988">
    <property type="component" value="Unassembled WGS sequence"/>
</dbReference>